<feature type="transmembrane region" description="Helical" evidence="6">
    <location>
        <begin position="150"/>
        <end position="169"/>
    </location>
</feature>
<feature type="transmembrane region" description="Helical" evidence="6">
    <location>
        <begin position="52"/>
        <end position="74"/>
    </location>
</feature>
<dbReference type="InterPro" id="IPR003838">
    <property type="entry name" value="ABC3_permease_C"/>
</dbReference>
<dbReference type="AlphaFoldDB" id="A0A239WFR5"/>
<feature type="transmembrane region" description="Helical" evidence="6">
    <location>
        <begin position="199"/>
        <end position="219"/>
    </location>
</feature>
<organism evidence="8 9">
    <name type="scientific">Cutibacterium granulosum</name>
    <dbReference type="NCBI Taxonomy" id="33011"/>
    <lineage>
        <taxon>Bacteria</taxon>
        <taxon>Bacillati</taxon>
        <taxon>Actinomycetota</taxon>
        <taxon>Actinomycetes</taxon>
        <taxon>Propionibacteriales</taxon>
        <taxon>Propionibacteriaceae</taxon>
        <taxon>Cutibacterium</taxon>
    </lineage>
</organism>
<evidence type="ECO:0000256" key="3">
    <source>
        <dbReference type="ARBA" id="ARBA00022692"/>
    </source>
</evidence>
<feature type="transmembrane region" description="Helical" evidence="6">
    <location>
        <begin position="424"/>
        <end position="445"/>
    </location>
</feature>
<feature type="transmembrane region" description="Helical" evidence="6">
    <location>
        <begin position="108"/>
        <end position="130"/>
    </location>
</feature>
<feature type="domain" description="ABC3 transporter permease C-terminal" evidence="7">
    <location>
        <begin position="59"/>
        <end position="178"/>
    </location>
</feature>
<dbReference type="GO" id="GO:0005886">
    <property type="term" value="C:plasma membrane"/>
    <property type="evidence" value="ECO:0007669"/>
    <property type="project" value="UniProtKB-SubCell"/>
</dbReference>
<dbReference type="EMBL" id="LT906441">
    <property type="protein sequence ID" value="SNV33465.1"/>
    <property type="molecule type" value="Genomic_DNA"/>
</dbReference>
<evidence type="ECO:0000256" key="6">
    <source>
        <dbReference type="SAM" id="Phobius"/>
    </source>
</evidence>
<feature type="transmembrane region" description="Helical" evidence="6">
    <location>
        <begin position="287"/>
        <end position="309"/>
    </location>
</feature>
<dbReference type="RefSeq" id="WP_021105977.1">
    <property type="nucleotide sequence ID" value="NZ_LT906441.1"/>
</dbReference>
<keyword evidence="2" id="KW-1003">Cell membrane</keyword>
<evidence type="ECO:0000313" key="8">
    <source>
        <dbReference type="EMBL" id="SNV33465.1"/>
    </source>
</evidence>
<comment type="subcellular location">
    <subcellularLocation>
        <location evidence="1">Cell membrane</location>
        <topology evidence="1">Multi-pass membrane protein</topology>
    </subcellularLocation>
</comment>
<keyword evidence="5 6" id="KW-0472">Membrane</keyword>
<evidence type="ECO:0000259" key="7">
    <source>
        <dbReference type="Pfam" id="PF02687"/>
    </source>
</evidence>
<feature type="transmembrane region" description="Helical" evidence="6">
    <location>
        <begin position="231"/>
        <end position="252"/>
    </location>
</feature>
<gene>
    <name evidence="8" type="ORF">SAMEA4412665_00959</name>
</gene>
<evidence type="ECO:0000256" key="4">
    <source>
        <dbReference type="ARBA" id="ARBA00022989"/>
    </source>
</evidence>
<name>A0A239WFR5_9ACTN</name>
<keyword evidence="3 6" id="KW-0812">Transmembrane</keyword>
<feature type="transmembrane region" description="Helical" evidence="6">
    <location>
        <begin position="333"/>
        <end position="356"/>
    </location>
</feature>
<dbReference type="Proteomes" id="UP000215332">
    <property type="component" value="Chromosome 1"/>
</dbReference>
<accession>A0A239WFR5</accession>
<protein>
    <submittedName>
        <fullName evidence="8">FtsX-like permease family</fullName>
    </submittedName>
</protein>
<evidence type="ECO:0000256" key="2">
    <source>
        <dbReference type="ARBA" id="ARBA00022475"/>
    </source>
</evidence>
<dbReference type="KEGG" id="cgrn:4412665_00959"/>
<evidence type="ECO:0000313" key="9">
    <source>
        <dbReference type="Proteomes" id="UP000215332"/>
    </source>
</evidence>
<keyword evidence="4 6" id="KW-1133">Transmembrane helix</keyword>
<evidence type="ECO:0000256" key="5">
    <source>
        <dbReference type="ARBA" id="ARBA00023136"/>
    </source>
</evidence>
<sequence length="463" mass="46947">MIFKIAVNSVIRGASSWLALIVASIALSVVVALSLGMIVAGASASGEAQQAFVSMGATALGFTVLTALASFRLVVGTCVRLQRQDVALWQIAGILPGTAHLVVATEIVLVTAVSAALGAALSLAMWPPYLHFVDGSGLPETDVLHRPLPVISLVIAVGATTLTSLVCGLRSARGIVKADLVTGVRPAAAPPPRSTAARVITAIVAVLLIAGTVTLYLVIAHAHPVTDPDDLAGILSSYAGMGLLVCLIFTILSGPIIRGLVRLVRALPFAGTAGFLASREASARPRLTQALVVPITLAAAAVGIMAAWINELTNVMAAQAGSEEKVNAPPRQMALLLGGPVIVACVCASAIVFATASHRRADNALLLVSGVTPGVIRAKALVEAGIHAVICLVCAYGIVVVNDVSMAKALSTGPVPSVPILAPGWQAAGVVAVGIALTLLLLLAVTADGMHRNPVTTITGGHQ</sequence>
<dbReference type="Pfam" id="PF02687">
    <property type="entry name" value="FtsX"/>
    <property type="match status" value="1"/>
</dbReference>
<evidence type="ECO:0000256" key="1">
    <source>
        <dbReference type="ARBA" id="ARBA00004651"/>
    </source>
</evidence>
<proteinExistence type="predicted"/>
<feature type="transmembrane region" description="Helical" evidence="6">
    <location>
        <begin position="17"/>
        <end position="40"/>
    </location>
</feature>
<feature type="transmembrane region" description="Helical" evidence="6">
    <location>
        <begin position="384"/>
        <end position="404"/>
    </location>
</feature>
<reference evidence="8 9" key="1">
    <citation type="submission" date="2017-06" db="EMBL/GenBank/DDBJ databases">
        <authorList>
            <consortium name="Pathogen Informatics"/>
        </authorList>
    </citation>
    <scope>NUCLEOTIDE SEQUENCE [LARGE SCALE GENOMIC DNA]</scope>
    <source>
        <strain evidence="8 9">NCTC11865</strain>
    </source>
</reference>
<dbReference type="eggNOG" id="ENOG5033QTH">
    <property type="taxonomic scope" value="Bacteria"/>
</dbReference>